<dbReference type="VEuPathDB" id="MicrosporidiaDB:CWI37_0025p0080"/>
<comment type="caution">
    <text evidence="1">The sequence shown here is derived from an EMBL/GenBank/DDBJ whole genome shotgun (WGS) entry which is preliminary data.</text>
</comment>
<gene>
    <name evidence="1" type="ORF">CWI37_0025p0080</name>
</gene>
<dbReference type="Proteomes" id="UP000292362">
    <property type="component" value="Unassembled WGS sequence"/>
</dbReference>
<organism evidence="1 2">
    <name type="scientific">Hamiltosporidium tvaerminnensis</name>
    <dbReference type="NCBI Taxonomy" id="1176355"/>
    <lineage>
        <taxon>Eukaryota</taxon>
        <taxon>Fungi</taxon>
        <taxon>Fungi incertae sedis</taxon>
        <taxon>Microsporidia</taxon>
        <taxon>Dubosqiidae</taxon>
        <taxon>Hamiltosporidium</taxon>
    </lineage>
</organism>
<dbReference type="EMBL" id="PITJ01000025">
    <property type="protein sequence ID" value="TBU05312.1"/>
    <property type="molecule type" value="Genomic_DNA"/>
</dbReference>
<proteinExistence type="predicted"/>
<dbReference type="AlphaFoldDB" id="A0A4V2JVT3"/>
<accession>A0A4V2JVT3</accession>
<name>A0A4V2JVT3_9MICR</name>
<reference evidence="1 2" key="1">
    <citation type="submission" date="2017-12" db="EMBL/GenBank/DDBJ databases">
        <authorList>
            <person name="Pombert J.-F."/>
            <person name="Haag K.L."/>
            <person name="Ebert D."/>
        </authorList>
    </citation>
    <scope>NUCLEOTIDE SEQUENCE [LARGE SCALE GENOMIC DNA]</scope>
    <source>
        <strain evidence="1">FI-OER-3-3</strain>
    </source>
</reference>
<evidence type="ECO:0000313" key="2">
    <source>
        <dbReference type="Proteomes" id="UP000292362"/>
    </source>
</evidence>
<protein>
    <submittedName>
        <fullName evidence="1">Uncharacterized protein</fullName>
    </submittedName>
</protein>
<sequence>MGVIMRVEMHEEPTPLLKGEKTEEDGAKNFKPKYKAPFILQGGTTLEEPTRNINEEGRRKNIKMGKNILTQNFIK</sequence>
<evidence type="ECO:0000313" key="1">
    <source>
        <dbReference type="EMBL" id="TBU05312.1"/>
    </source>
</evidence>